<comment type="caution">
    <text evidence="1">The sequence shown here is derived from an EMBL/GenBank/DDBJ whole genome shotgun (WGS) entry which is preliminary data.</text>
</comment>
<evidence type="ECO:0000313" key="2">
    <source>
        <dbReference type="Proteomes" id="UP000033567"/>
    </source>
</evidence>
<dbReference type="Pfam" id="PF00702">
    <property type="entry name" value="Hydrolase"/>
    <property type="match status" value="1"/>
</dbReference>
<dbReference type="InterPro" id="IPR023198">
    <property type="entry name" value="PGP-like_dom2"/>
</dbReference>
<keyword evidence="2" id="KW-1185">Reference proteome</keyword>
<keyword evidence="1" id="KW-0378">Hydrolase</keyword>
<dbReference type="EMBL" id="JWMF01000007">
    <property type="protein sequence ID" value="KJY50080.1"/>
    <property type="molecule type" value="Genomic_DNA"/>
</dbReference>
<reference evidence="1 2" key="1">
    <citation type="submission" date="2014-12" db="EMBL/GenBank/DDBJ databases">
        <title>Comparative genomics of the lactic acid bacteria isolated from the honey bee gut.</title>
        <authorList>
            <person name="Ellegaard K.M."/>
            <person name="Tamarit D."/>
            <person name="Javelind E."/>
            <person name="Olofsson T."/>
            <person name="Andersson S.G."/>
            <person name="Vasquez A."/>
        </authorList>
    </citation>
    <scope>NUCLEOTIDE SEQUENCE [LARGE SCALE GENOMIC DNA]</scope>
    <source>
        <strain evidence="1 2">Bin7</strain>
    </source>
</reference>
<proteinExistence type="predicted"/>
<dbReference type="InterPro" id="IPR036412">
    <property type="entry name" value="HAD-like_sf"/>
</dbReference>
<dbReference type="SFLD" id="SFLDG01129">
    <property type="entry name" value="C1.5:_HAD__Beta-PGM__Phosphata"/>
    <property type="match status" value="1"/>
</dbReference>
<gene>
    <name evidence="1" type="ORF">JF70_07650</name>
</gene>
<dbReference type="PATRIC" id="fig|1684.5.peg.808"/>
<dbReference type="PANTHER" id="PTHR18901:SF38">
    <property type="entry name" value="PSEUDOURIDINE-5'-PHOSPHATASE"/>
    <property type="match status" value="1"/>
</dbReference>
<dbReference type="AlphaFoldDB" id="A0A0F4KUK9"/>
<dbReference type="CDD" id="cd07505">
    <property type="entry name" value="HAD_BPGM-like"/>
    <property type="match status" value="1"/>
</dbReference>
<dbReference type="SUPFAM" id="SSF56784">
    <property type="entry name" value="HAD-like"/>
    <property type="match status" value="1"/>
</dbReference>
<dbReference type="SFLD" id="SFLDS00003">
    <property type="entry name" value="Haloacid_Dehalogenase"/>
    <property type="match status" value="1"/>
</dbReference>
<evidence type="ECO:0000313" key="1">
    <source>
        <dbReference type="EMBL" id="KJY50080.1"/>
    </source>
</evidence>
<sequence length="224" mass="24617">MGGNRTKVNIGKAAIFDLDGTLLDSMGVWKEIDQRFFARRHIPMPDDYASAVASMQTGAIARYTIDRFHLDERSEDLIEEWNQDALLLYATAVQPKPHALDYLRALRASGAALAVATSLPPRLRQAALKHAGMVDCFDQVCSVDDAESIGKEEPEIYLLASRMLGVAPDHCTVFEDLLVAVDSAKRAGMKVWAMYDQSSAKDWDSIRSKADGAITDFAQAPAIL</sequence>
<dbReference type="InterPro" id="IPR006439">
    <property type="entry name" value="HAD-SF_hydro_IA"/>
</dbReference>
<dbReference type="PANTHER" id="PTHR18901">
    <property type="entry name" value="2-DEOXYGLUCOSE-6-PHOSPHATE PHOSPHATASE 2"/>
    <property type="match status" value="1"/>
</dbReference>
<dbReference type="Gene3D" id="3.40.50.1000">
    <property type="entry name" value="HAD superfamily/HAD-like"/>
    <property type="match status" value="1"/>
</dbReference>
<dbReference type="Gene3D" id="1.10.150.240">
    <property type="entry name" value="Putative phosphatase, domain 2"/>
    <property type="match status" value="1"/>
</dbReference>
<dbReference type="InterPro" id="IPR023214">
    <property type="entry name" value="HAD_sf"/>
</dbReference>
<dbReference type="Proteomes" id="UP000033567">
    <property type="component" value="Unassembled WGS sequence"/>
</dbReference>
<accession>A0A0F4KUK9</accession>
<dbReference type="NCBIfam" id="TIGR01509">
    <property type="entry name" value="HAD-SF-IA-v3"/>
    <property type="match status" value="1"/>
</dbReference>
<organism evidence="1 2">
    <name type="scientific">Bifidobacterium mellis</name>
    <dbReference type="NCBI Taxonomy" id="1293823"/>
    <lineage>
        <taxon>Bacteria</taxon>
        <taxon>Bacillati</taxon>
        <taxon>Actinomycetota</taxon>
        <taxon>Actinomycetes</taxon>
        <taxon>Bifidobacteriales</taxon>
        <taxon>Bifidobacteriaceae</taxon>
        <taxon>Bifidobacterium</taxon>
    </lineage>
</organism>
<name>A0A0F4KUK9_9BIFI</name>
<protein>
    <submittedName>
        <fullName evidence="1">HAD superfamily hydrolase</fullName>
    </submittedName>
</protein>
<dbReference type="GO" id="GO:0016791">
    <property type="term" value="F:phosphatase activity"/>
    <property type="evidence" value="ECO:0007669"/>
    <property type="project" value="TreeGrafter"/>
</dbReference>